<dbReference type="Gene3D" id="1.20.1250.20">
    <property type="entry name" value="MFS general substrate transporter like domains"/>
    <property type="match status" value="1"/>
</dbReference>
<dbReference type="PANTHER" id="PTHR42718:SF9">
    <property type="entry name" value="MAJOR FACILITATOR SUPERFAMILY MULTIDRUG TRANSPORTER MFSC"/>
    <property type="match status" value="1"/>
</dbReference>
<reference evidence="9 10" key="1">
    <citation type="submission" date="2014-07" db="EMBL/GenBank/DDBJ databases">
        <title>Genome Sequence of Rhodococcus opacus Strain R7, a Biodegrader of Mono- and Polycyclic Aromatic Hydrocarbons.</title>
        <authorList>
            <person name="Di Gennaro P."/>
            <person name="Zampolli J."/>
            <person name="Presti I."/>
            <person name="Cappelletti M."/>
            <person name="D'Ursi P."/>
            <person name="Orro A."/>
            <person name="Mezzelani A."/>
            <person name="Milanesi L."/>
        </authorList>
    </citation>
    <scope>NUCLEOTIDE SEQUENCE [LARGE SCALE GENOMIC DNA]</scope>
    <source>
        <strain evidence="9 10">R7</strain>
        <plasmid evidence="9">pPDG1</plasmid>
    </source>
</reference>
<dbReference type="InterPro" id="IPR011701">
    <property type="entry name" value="MFS"/>
</dbReference>
<geneLocation type="plasmid" evidence="9 10">
    <name>pPDG1</name>
</geneLocation>
<accession>A0A076F4I7</accession>
<keyword evidence="2" id="KW-0813">Transport</keyword>
<dbReference type="AlphaFoldDB" id="A0A076F4I7"/>
<dbReference type="InterPro" id="IPR036259">
    <property type="entry name" value="MFS_trans_sf"/>
</dbReference>
<feature type="transmembrane region" description="Helical" evidence="7">
    <location>
        <begin position="293"/>
        <end position="316"/>
    </location>
</feature>
<evidence type="ECO:0000313" key="9">
    <source>
        <dbReference type="EMBL" id="AII10674.1"/>
    </source>
</evidence>
<dbReference type="Proteomes" id="UP000028488">
    <property type="component" value="Plasmid pPDG1"/>
</dbReference>
<evidence type="ECO:0000256" key="4">
    <source>
        <dbReference type="ARBA" id="ARBA00022989"/>
    </source>
</evidence>
<dbReference type="EMBL" id="CP008948">
    <property type="protein sequence ID" value="AII10674.1"/>
    <property type="molecule type" value="Genomic_DNA"/>
</dbReference>
<feature type="transmembrane region" description="Helical" evidence="7">
    <location>
        <begin position="133"/>
        <end position="150"/>
    </location>
</feature>
<evidence type="ECO:0000256" key="6">
    <source>
        <dbReference type="SAM" id="MobiDB-lite"/>
    </source>
</evidence>
<evidence type="ECO:0000256" key="7">
    <source>
        <dbReference type="SAM" id="Phobius"/>
    </source>
</evidence>
<keyword evidence="4 7" id="KW-1133">Transmembrane helix</keyword>
<keyword evidence="5 7" id="KW-0472">Membrane</keyword>
<dbReference type="PROSITE" id="PS50850">
    <property type="entry name" value="MFS"/>
    <property type="match status" value="1"/>
</dbReference>
<feature type="domain" description="Major facilitator superfamily (MFS) profile" evidence="8">
    <location>
        <begin position="38"/>
        <end position="485"/>
    </location>
</feature>
<name>A0A076F4I7_RHOOP</name>
<keyword evidence="9" id="KW-0614">Plasmid</keyword>
<gene>
    <name evidence="9" type="ORF">EP51_41365</name>
</gene>
<feature type="transmembrane region" description="Helical" evidence="7">
    <location>
        <begin position="73"/>
        <end position="93"/>
    </location>
</feature>
<feature type="transmembrane region" description="Helical" evidence="7">
    <location>
        <begin position="363"/>
        <end position="379"/>
    </location>
</feature>
<feature type="transmembrane region" description="Helical" evidence="7">
    <location>
        <begin position="248"/>
        <end position="272"/>
    </location>
</feature>
<dbReference type="RefSeq" id="WP_235214840.1">
    <property type="nucleotide sequence ID" value="NZ_CP008948.1"/>
</dbReference>
<keyword evidence="3 7" id="KW-0812">Transmembrane</keyword>
<feature type="transmembrane region" description="Helical" evidence="7">
    <location>
        <begin position="456"/>
        <end position="480"/>
    </location>
</feature>
<evidence type="ECO:0000256" key="3">
    <source>
        <dbReference type="ARBA" id="ARBA00022692"/>
    </source>
</evidence>
<comment type="subcellular location">
    <subcellularLocation>
        <location evidence="1">Cell membrane</location>
        <topology evidence="1">Multi-pass membrane protein</topology>
    </subcellularLocation>
</comment>
<dbReference type="PANTHER" id="PTHR42718">
    <property type="entry name" value="MAJOR FACILITATOR SUPERFAMILY MULTIDRUG TRANSPORTER MFSC"/>
    <property type="match status" value="1"/>
</dbReference>
<evidence type="ECO:0000256" key="5">
    <source>
        <dbReference type="ARBA" id="ARBA00023136"/>
    </source>
</evidence>
<sequence length="503" mass="51735">MISEVQSGAIDGNHHHLSGGTEVTLSNRSHERSVNPTLTLAVVVASVFAYKGLESILSPALPLIQESLGATEAQIAWVITGVLLTGAVATPLIGRLSDIRDKKTILLAVLAIVATGTAVSGLSNSILMLTCGQLLQGVGLAVVPLAFGIIRDTQTEARIKSGNGSVIAFIYAGTAFALVGSGLLVSVLPWRWLFSVPFAIITLIFVAAWRLVPSCPPANHGRVDYAGATFLGSGMAVILIGITKAPEWGWLSVEFGATVLICVALLTTFVALELRSSEPLIDVRLLATRPLAVSCLVYLLCGFATNALFLAVPMLVQQPTATGFGLGASEFTTSLLLLPLGLAGAVVAPLTGWLDLRVGGRTTMLTGVILAGASFVLLLTANGHFLMVMGATILIGASGGITLTQAMNTVALTSPVSRIGAFSGLAFVVKAVGGTLGVQLSGSILTTGTSTAAPTWASFTIVFVMGITVTALVALSCLLLPRKTTTTSTTGSEPLVDTKASTD</sequence>
<dbReference type="Pfam" id="PF07690">
    <property type="entry name" value="MFS_1"/>
    <property type="match status" value="1"/>
</dbReference>
<feature type="transmembrane region" description="Helical" evidence="7">
    <location>
        <begin position="385"/>
        <end position="404"/>
    </location>
</feature>
<organism evidence="9 10">
    <name type="scientific">Rhodococcus opacus</name>
    <name type="common">Nocardia opaca</name>
    <dbReference type="NCBI Taxonomy" id="37919"/>
    <lineage>
        <taxon>Bacteria</taxon>
        <taxon>Bacillati</taxon>
        <taxon>Actinomycetota</taxon>
        <taxon>Actinomycetes</taxon>
        <taxon>Mycobacteriales</taxon>
        <taxon>Nocardiaceae</taxon>
        <taxon>Rhodococcus</taxon>
    </lineage>
</organism>
<feature type="transmembrane region" description="Helical" evidence="7">
    <location>
        <begin position="223"/>
        <end position="242"/>
    </location>
</feature>
<proteinExistence type="predicted"/>
<evidence type="ECO:0000259" key="8">
    <source>
        <dbReference type="PROSITE" id="PS50850"/>
    </source>
</evidence>
<dbReference type="GO" id="GO:0005886">
    <property type="term" value="C:plasma membrane"/>
    <property type="evidence" value="ECO:0007669"/>
    <property type="project" value="UniProtKB-SubCell"/>
</dbReference>
<feature type="region of interest" description="Disordered" evidence="6">
    <location>
        <begin position="484"/>
        <end position="503"/>
    </location>
</feature>
<dbReference type="SUPFAM" id="SSF103473">
    <property type="entry name" value="MFS general substrate transporter"/>
    <property type="match status" value="1"/>
</dbReference>
<evidence type="ECO:0000313" key="10">
    <source>
        <dbReference type="Proteomes" id="UP000028488"/>
    </source>
</evidence>
<feature type="transmembrane region" description="Helical" evidence="7">
    <location>
        <begin position="105"/>
        <end position="127"/>
    </location>
</feature>
<feature type="transmembrane region" description="Helical" evidence="7">
    <location>
        <begin position="336"/>
        <end position="356"/>
    </location>
</feature>
<evidence type="ECO:0000256" key="1">
    <source>
        <dbReference type="ARBA" id="ARBA00004651"/>
    </source>
</evidence>
<dbReference type="Gene3D" id="1.20.1720.10">
    <property type="entry name" value="Multidrug resistance protein D"/>
    <property type="match status" value="1"/>
</dbReference>
<evidence type="ECO:0000256" key="2">
    <source>
        <dbReference type="ARBA" id="ARBA00022448"/>
    </source>
</evidence>
<dbReference type="InterPro" id="IPR020846">
    <property type="entry name" value="MFS_dom"/>
</dbReference>
<feature type="transmembrane region" description="Helical" evidence="7">
    <location>
        <begin position="416"/>
        <end position="436"/>
    </location>
</feature>
<dbReference type="GO" id="GO:0022857">
    <property type="term" value="F:transmembrane transporter activity"/>
    <property type="evidence" value="ECO:0007669"/>
    <property type="project" value="InterPro"/>
</dbReference>
<feature type="transmembrane region" description="Helical" evidence="7">
    <location>
        <begin position="190"/>
        <end position="211"/>
    </location>
</feature>
<feature type="transmembrane region" description="Helical" evidence="7">
    <location>
        <begin position="34"/>
        <end position="53"/>
    </location>
</feature>
<protein>
    <submittedName>
        <fullName evidence="9">MFS transporter</fullName>
    </submittedName>
</protein>
<feature type="transmembrane region" description="Helical" evidence="7">
    <location>
        <begin position="162"/>
        <end position="184"/>
    </location>
</feature>